<dbReference type="PANTHER" id="PTHR43616">
    <property type="entry name" value="GLYCEROL DEHYDROGENASE"/>
    <property type="match status" value="1"/>
</dbReference>
<dbReference type="AlphaFoldDB" id="A0A6N8CRP6"/>
<dbReference type="EMBL" id="WNHB01000019">
    <property type="protein sequence ID" value="MTT32721.1"/>
    <property type="molecule type" value="Genomic_DNA"/>
</dbReference>
<evidence type="ECO:0000313" key="7">
    <source>
        <dbReference type="Proteomes" id="UP000440978"/>
    </source>
</evidence>
<dbReference type="SUPFAM" id="SSF56796">
    <property type="entry name" value="Dehydroquinate synthase-like"/>
    <property type="match status" value="1"/>
</dbReference>
<keyword evidence="3" id="KW-0862">Zinc</keyword>
<dbReference type="RefSeq" id="WP_155220256.1">
    <property type="nucleotide sequence ID" value="NZ_WNHB01000019.1"/>
</dbReference>
<dbReference type="CDD" id="cd08172">
    <property type="entry name" value="GlyDH-like"/>
    <property type="match status" value="1"/>
</dbReference>
<evidence type="ECO:0000259" key="5">
    <source>
        <dbReference type="Pfam" id="PF00465"/>
    </source>
</evidence>
<dbReference type="PIRSF" id="PIRSF000112">
    <property type="entry name" value="Glycerol_dehydrogenase"/>
    <property type="match status" value="1"/>
</dbReference>
<protein>
    <submittedName>
        <fullName evidence="6">Iron-containing alcohol dehydrogenase</fullName>
    </submittedName>
</protein>
<feature type="binding site" evidence="3">
    <location>
        <position position="252"/>
    </location>
    <ligand>
        <name>glycerol</name>
        <dbReference type="ChEBI" id="CHEBI:17754"/>
    </ligand>
</feature>
<reference evidence="6 7" key="1">
    <citation type="submission" date="2019-11" db="EMBL/GenBank/DDBJ databases">
        <title>Terrilactibacillus tamarindus sp. nov. BCM23-1 isolated from bark of Tamarindus indica.</title>
        <authorList>
            <person name="Kingkaew E."/>
            <person name="Tanasupawat S."/>
        </authorList>
    </citation>
    <scope>NUCLEOTIDE SEQUENCE [LARGE SCALE GENOMIC DNA]</scope>
    <source>
        <strain evidence="6 7">BCM23-1</strain>
    </source>
</reference>
<dbReference type="Pfam" id="PF00465">
    <property type="entry name" value="Fe-ADH"/>
    <property type="match status" value="1"/>
</dbReference>
<evidence type="ECO:0000256" key="4">
    <source>
        <dbReference type="PIRSR" id="PIRSR000112-3"/>
    </source>
</evidence>
<proteinExistence type="predicted"/>
<comment type="caution">
    <text evidence="6">The sequence shown here is derived from an EMBL/GenBank/DDBJ whole genome shotgun (WGS) entry which is preliminary data.</text>
</comment>
<gene>
    <name evidence="6" type="ORF">GMB86_11960</name>
</gene>
<feature type="binding site" evidence="3">
    <location>
        <position position="269"/>
    </location>
    <ligand>
        <name>glycerol</name>
        <dbReference type="ChEBI" id="CHEBI:17754"/>
    </ligand>
</feature>
<dbReference type="Proteomes" id="UP000440978">
    <property type="component" value="Unassembled WGS sequence"/>
</dbReference>
<comment type="cofactor">
    <cofactor evidence="3">
        <name>Zn(2+)</name>
        <dbReference type="ChEBI" id="CHEBI:29105"/>
    </cofactor>
    <text evidence="3">Binds 1 zinc ion per subunit.</text>
</comment>
<evidence type="ECO:0000256" key="2">
    <source>
        <dbReference type="ARBA" id="ARBA00023002"/>
    </source>
</evidence>
<feature type="binding site" evidence="4">
    <location>
        <begin position="114"/>
        <end position="117"/>
    </location>
    <ligand>
        <name>NAD(+)</name>
        <dbReference type="ChEBI" id="CHEBI:57540"/>
    </ligand>
</feature>
<feature type="binding site" evidence="4">
    <location>
        <position position="129"/>
    </location>
    <ligand>
        <name>NAD(+)</name>
        <dbReference type="ChEBI" id="CHEBI:57540"/>
    </ligand>
</feature>
<evidence type="ECO:0000313" key="6">
    <source>
        <dbReference type="EMBL" id="MTT32721.1"/>
    </source>
</evidence>
<keyword evidence="1 3" id="KW-0479">Metal-binding</keyword>
<accession>A0A6N8CRP6</accession>
<dbReference type="InterPro" id="IPR016205">
    <property type="entry name" value="Glycerol_DH"/>
</dbReference>
<dbReference type="Gene3D" id="1.20.1090.10">
    <property type="entry name" value="Dehydroquinate synthase-like - alpha domain"/>
    <property type="match status" value="1"/>
</dbReference>
<organism evidence="6 7">
    <name type="scientific">Terrilactibacillus tamarindi</name>
    <dbReference type="NCBI Taxonomy" id="2599694"/>
    <lineage>
        <taxon>Bacteria</taxon>
        <taxon>Bacillati</taxon>
        <taxon>Bacillota</taxon>
        <taxon>Bacilli</taxon>
        <taxon>Bacillales</taxon>
        <taxon>Bacillaceae</taxon>
        <taxon>Terrilactibacillus</taxon>
    </lineage>
</organism>
<dbReference type="Gene3D" id="3.40.50.1970">
    <property type="match status" value="1"/>
</dbReference>
<feature type="binding site" evidence="3">
    <location>
        <position position="168"/>
    </location>
    <ligand>
        <name>glycerol</name>
        <dbReference type="ChEBI" id="CHEBI:17754"/>
    </ligand>
</feature>
<feature type="binding site" evidence="4">
    <location>
        <position position="125"/>
    </location>
    <ligand>
        <name>NAD(+)</name>
        <dbReference type="ChEBI" id="CHEBI:57540"/>
    </ligand>
</feature>
<dbReference type="OrthoDB" id="5198708at2"/>
<dbReference type="InterPro" id="IPR001670">
    <property type="entry name" value="ADH_Fe/GldA"/>
</dbReference>
<name>A0A6N8CRP6_9BACI</name>
<feature type="domain" description="Alcohol dehydrogenase iron-type/glycerol dehydrogenase GldA" evidence="5">
    <location>
        <begin position="10"/>
        <end position="139"/>
    </location>
</feature>
<feature type="binding site" evidence="4">
    <location>
        <begin position="92"/>
        <end position="96"/>
    </location>
    <ligand>
        <name>NAD(+)</name>
        <dbReference type="ChEBI" id="CHEBI:57540"/>
    </ligand>
</feature>
<keyword evidence="4" id="KW-0520">NAD</keyword>
<evidence type="ECO:0000256" key="3">
    <source>
        <dbReference type="PIRSR" id="PIRSR000112-1"/>
    </source>
</evidence>
<sequence>MAISVVRGAPQKVRSGQGVLRDLSQELLDNHFSKINLITGLKSWEVAKPYLNLPFEPNIQRYAGDCTLEEVDRLTELCSSSKGSIIIGVGGGKVLDLSKAVSVKLGIPVVLIPTIISNCSPWAPLSVFYRDHQYTHFEVFEVSSWSVYLDTDLLIQTPTPYFIQGIGDTLAKWYECDCLYRQLDEPNLLTTIGHQSARQCFDQLIKYSEEALTAVQTGKVNHAFRHVYETIIGVAGMVGGFGDRVGRIAGAHSIHNGLTALDGTHNILHGAKVAYGILVQLALEGQIGEIDRLLPFYQKLGLPTNLKDLDVEPNILNMQVIAKRAVHRSESIHFMREETYKADEVVKAIQTVESIAYV</sequence>
<dbReference type="PANTHER" id="PTHR43616:SF3">
    <property type="entry name" value="HYDROXYCARBOXYLATE DEHYDROGENASE A"/>
    <property type="match status" value="1"/>
</dbReference>
<dbReference type="GO" id="GO:0016614">
    <property type="term" value="F:oxidoreductase activity, acting on CH-OH group of donors"/>
    <property type="evidence" value="ECO:0007669"/>
    <property type="project" value="InterPro"/>
</dbReference>
<evidence type="ECO:0000256" key="1">
    <source>
        <dbReference type="ARBA" id="ARBA00022723"/>
    </source>
</evidence>
<dbReference type="GO" id="GO:0046872">
    <property type="term" value="F:metal ion binding"/>
    <property type="evidence" value="ECO:0007669"/>
    <property type="project" value="UniProtKB-KW"/>
</dbReference>
<keyword evidence="2" id="KW-0560">Oxidoreductase</keyword>
<keyword evidence="7" id="KW-1185">Reference proteome</keyword>